<dbReference type="InterPro" id="IPR002748">
    <property type="entry name" value="CbiD"/>
</dbReference>
<reference evidence="6 7" key="1">
    <citation type="submission" date="2023-01" db="EMBL/GenBank/DDBJ databases">
        <title>Vibrio sp. KJ40-1 sp.nov, isolated from marine algae.</title>
        <authorList>
            <person name="Butt M."/>
            <person name="Kim J.M.J."/>
            <person name="Jeon C.O.C."/>
        </authorList>
    </citation>
    <scope>NUCLEOTIDE SEQUENCE [LARGE SCALE GENOMIC DNA]</scope>
    <source>
        <strain evidence="6 7">KJ40-1</strain>
    </source>
</reference>
<dbReference type="Gene3D" id="3.40.50.10230">
    <property type="entry name" value="Cobalamin biosynthesis CobH/CbiC, precorrin-8X methylmutase"/>
    <property type="match status" value="1"/>
</dbReference>
<keyword evidence="6" id="KW-0808">Transferase</keyword>
<dbReference type="NCBIfam" id="TIGR00312">
    <property type="entry name" value="cbiD"/>
    <property type="match status" value="1"/>
</dbReference>
<keyword evidence="7" id="KW-1185">Reference proteome</keyword>
<organism evidence="6 7">
    <name type="scientific">Vibrio algarum</name>
    <dbReference type="NCBI Taxonomy" id="3020714"/>
    <lineage>
        <taxon>Bacteria</taxon>
        <taxon>Pseudomonadati</taxon>
        <taxon>Pseudomonadota</taxon>
        <taxon>Gammaproteobacteria</taxon>
        <taxon>Vibrionales</taxon>
        <taxon>Vibrionaceae</taxon>
        <taxon>Vibrio</taxon>
    </lineage>
</organism>
<dbReference type="GO" id="GO:0032259">
    <property type="term" value="P:methylation"/>
    <property type="evidence" value="ECO:0007669"/>
    <property type="project" value="UniProtKB-KW"/>
</dbReference>
<keyword evidence="4" id="KW-0413">Isomerase</keyword>
<evidence type="ECO:0000313" key="6">
    <source>
        <dbReference type="EMBL" id="MDB1125237.1"/>
    </source>
</evidence>
<dbReference type="Proteomes" id="UP001210678">
    <property type="component" value="Unassembled WGS sequence"/>
</dbReference>
<accession>A0ABT4YV23</accession>
<evidence type="ECO:0000256" key="3">
    <source>
        <dbReference type="ARBA" id="ARBA00022573"/>
    </source>
</evidence>
<comment type="similarity">
    <text evidence="2">Belongs to the CobH/CbiC family.</text>
</comment>
<sequence length="502" mass="54772">MAVGEPAINPVPRKNILAMVALELAQHDMQISCNKGIELTISVPRGEEVAKETISERLGLIGGISILGTRGTVKPYSTSAFAASVRQSIQIASANNVEHVVLTTGSRSEKFAMQLFPDLDSISFIQAGDFMGIGLRASRRYCIKKVSMTVMIGKLGKLLSGKMMTHVSGHEIDFNYLSQLAAQEGLSDSLCEAIRQANTGRHVLDLVRGNSAQKYLTRLCEEAGKHAKNYVSNQNSYKQSMSKNHCDEPLEIDVLLVDFDGCLLAKYDCKNEITTDSEGQKGGLTMDKMQQMTRQGQAIENGSFGIIDSEIKQFHPEHQFDDFEWPVVRRAIHTTGDFEFANLFRFSEKAVVRGIEALKNGCPIISDVTMITSGLSAQRLSVYNNEAHCFISDPDVIASAKEWGDTRAIWAMRKARDMGLLNGAIIGVGNAPTALFEILRMVEAGEIKPALIIGIPVGFVKAVESKEALIEQNKVSYIASIGRKGGSPIVVSTIHALLYQAG</sequence>
<evidence type="ECO:0000256" key="1">
    <source>
        <dbReference type="ARBA" id="ARBA00004953"/>
    </source>
</evidence>
<dbReference type="PANTHER" id="PTHR43588:SF1">
    <property type="entry name" value="COBALT-PRECORRIN-8 METHYLMUTASE"/>
    <property type="match status" value="1"/>
</dbReference>
<evidence type="ECO:0000256" key="4">
    <source>
        <dbReference type="ARBA" id="ARBA00023235"/>
    </source>
</evidence>
<evidence type="ECO:0000256" key="2">
    <source>
        <dbReference type="ARBA" id="ARBA00009774"/>
    </source>
</evidence>
<dbReference type="PANTHER" id="PTHR43588">
    <property type="entry name" value="COBALT-PRECORRIN-8 METHYLMUTASE"/>
    <property type="match status" value="1"/>
</dbReference>
<dbReference type="GO" id="GO:0008168">
    <property type="term" value="F:methyltransferase activity"/>
    <property type="evidence" value="ECO:0007669"/>
    <property type="project" value="UniProtKB-KW"/>
</dbReference>
<dbReference type="Pfam" id="PF01888">
    <property type="entry name" value="CbiD"/>
    <property type="match status" value="1"/>
</dbReference>
<dbReference type="EC" id="2.1.1.195" evidence="6"/>
<dbReference type="InterPro" id="IPR036588">
    <property type="entry name" value="CobH/CbiC_sf"/>
</dbReference>
<evidence type="ECO:0000313" key="7">
    <source>
        <dbReference type="Proteomes" id="UP001210678"/>
    </source>
</evidence>
<keyword evidence="6" id="KW-0489">Methyltransferase</keyword>
<comment type="pathway">
    <text evidence="1">Cofactor biosynthesis; adenosylcobalamin biosynthesis.</text>
</comment>
<gene>
    <name evidence="6" type="primary">cbiD</name>
    <name evidence="6" type="ORF">PGX00_16935</name>
</gene>
<protein>
    <submittedName>
        <fullName evidence="6">Cobalt-precorrin-5B (C(1))-methyltransferase CbiD</fullName>
        <ecNumber evidence="6">2.1.1.195</ecNumber>
    </submittedName>
</protein>
<comment type="caution">
    <text evidence="6">The sequence shown here is derived from an EMBL/GenBank/DDBJ whole genome shotgun (WGS) entry which is preliminary data.</text>
</comment>
<dbReference type="Pfam" id="PF02570">
    <property type="entry name" value="CbiC"/>
    <property type="match status" value="1"/>
</dbReference>
<dbReference type="SUPFAM" id="SSF111342">
    <property type="entry name" value="CbiD-like"/>
    <property type="match status" value="1"/>
</dbReference>
<dbReference type="InterPro" id="IPR003722">
    <property type="entry name" value="Cbl_synth_CobH/CbiC"/>
</dbReference>
<dbReference type="Gene3D" id="3.30.2110.10">
    <property type="entry name" value="CbiD-like"/>
    <property type="match status" value="1"/>
</dbReference>
<keyword evidence="3" id="KW-0169">Cobalamin biosynthesis</keyword>
<dbReference type="InterPro" id="IPR036074">
    <property type="entry name" value="CbiD_sf"/>
</dbReference>
<feature type="domain" description="Cobalamin biosynthesis precorrin-8X methylmutase CobH/CbiC" evidence="5">
    <location>
        <begin position="299"/>
        <end position="499"/>
    </location>
</feature>
<evidence type="ECO:0000259" key="5">
    <source>
        <dbReference type="Pfam" id="PF02570"/>
    </source>
</evidence>
<dbReference type="SUPFAM" id="SSF63965">
    <property type="entry name" value="Precorrin-8X methylmutase CbiC/CobH"/>
    <property type="match status" value="1"/>
</dbReference>
<dbReference type="EMBL" id="JAQLOI010000003">
    <property type="protein sequence ID" value="MDB1125237.1"/>
    <property type="molecule type" value="Genomic_DNA"/>
</dbReference>
<proteinExistence type="inferred from homology"/>
<name>A0ABT4YV23_9VIBR</name>